<sequence length="71" mass="7940">MSALLHTTREGERWDAIAWHYYRDVREMARLIAANPHAPRSGRLPSGLTLAIPLIGRPLAVSTAGLPPWKR</sequence>
<protein>
    <submittedName>
        <fullName evidence="1">Tail protein X</fullName>
    </submittedName>
</protein>
<evidence type="ECO:0000313" key="2">
    <source>
        <dbReference type="Proteomes" id="UP001482231"/>
    </source>
</evidence>
<proteinExistence type="predicted"/>
<name>A0ABV0EE32_9BURK</name>
<gene>
    <name evidence="1" type="ORF">V6E02_06170</name>
</gene>
<dbReference type="RefSeq" id="WP_347307903.1">
    <property type="nucleotide sequence ID" value="NZ_JBAJEX010000003.1"/>
</dbReference>
<dbReference type="InterPro" id="IPR008861">
    <property type="entry name" value="GpX-like"/>
</dbReference>
<dbReference type="Proteomes" id="UP001482231">
    <property type="component" value="Unassembled WGS sequence"/>
</dbReference>
<dbReference type="EMBL" id="JBAJEX010000003">
    <property type="protein sequence ID" value="MEO1766796.1"/>
    <property type="molecule type" value="Genomic_DNA"/>
</dbReference>
<comment type="caution">
    <text evidence="1">The sequence shown here is derived from an EMBL/GenBank/DDBJ whole genome shotgun (WGS) entry which is preliminary data.</text>
</comment>
<organism evidence="1 2">
    <name type="scientific">Thiobacter aerophilum</name>
    <dbReference type="NCBI Taxonomy" id="3121275"/>
    <lineage>
        <taxon>Bacteria</taxon>
        <taxon>Pseudomonadati</taxon>
        <taxon>Pseudomonadota</taxon>
        <taxon>Betaproteobacteria</taxon>
        <taxon>Burkholderiales</taxon>
        <taxon>Thiobacteraceae</taxon>
        <taxon>Thiobacter</taxon>
    </lineage>
</organism>
<dbReference type="Pfam" id="PF05489">
    <property type="entry name" value="Phage_tail_X"/>
    <property type="match status" value="1"/>
</dbReference>
<reference evidence="1 2" key="1">
    <citation type="submission" date="2024-02" db="EMBL/GenBank/DDBJ databases">
        <title>New thermophilic sulfur-oxidizing bacteria from a hot springs of the Uzon caldera (Kamchatka, Russia).</title>
        <authorList>
            <person name="Dukat A.M."/>
            <person name="Elcheninov A.G."/>
            <person name="Frolov E.N."/>
        </authorList>
    </citation>
    <scope>NUCLEOTIDE SEQUENCE [LARGE SCALE GENOMIC DNA]</scope>
    <source>
        <strain evidence="1 2">AK1</strain>
    </source>
</reference>
<accession>A0ABV0EE32</accession>
<evidence type="ECO:0000313" key="1">
    <source>
        <dbReference type="EMBL" id="MEO1766796.1"/>
    </source>
</evidence>
<keyword evidence="2" id="KW-1185">Reference proteome</keyword>